<comment type="caution">
    <text evidence="1">The sequence shown here is derived from an EMBL/GenBank/DDBJ whole genome shotgun (WGS) entry which is preliminary data.</text>
</comment>
<dbReference type="AlphaFoldDB" id="A0A3M7RUI7"/>
<evidence type="ECO:0000313" key="2">
    <source>
        <dbReference type="Proteomes" id="UP000276133"/>
    </source>
</evidence>
<reference evidence="1 2" key="1">
    <citation type="journal article" date="2018" name="Sci. Rep.">
        <title>Genomic signatures of local adaptation to the degree of environmental predictability in rotifers.</title>
        <authorList>
            <person name="Franch-Gras L."/>
            <person name="Hahn C."/>
            <person name="Garcia-Roger E.M."/>
            <person name="Carmona M.J."/>
            <person name="Serra M."/>
            <person name="Gomez A."/>
        </authorList>
    </citation>
    <scope>NUCLEOTIDE SEQUENCE [LARGE SCALE GENOMIC DNA]</scope>
    <source>
        <strain evidence="1">HYR1</strain>
    </source>
</reference>
<gene>
    <name evidence="1" type="ORF">BpHYR1_013066</name>
</gene>
<dbReference type="Proteomes" id="UP000276133">
    <property type="component" value="Unassembled WGS sequence"/>
</dbReference>
<proteinExistence type="predicted"/>
<keyword evidence="2" id="KW-1185">Reference proteome</keyword>
<protein>
    <submittedName>
        <fullName evidence="1">Uncharacterized protein</fullName>
    </submittedName>
</protein>
<dbReference type="EMBL" id="REGN01002621">
    <property type="protein sequence ID" value="RNA26995.1"/>
    <property type="molecule type" value="Genomic_DNA"/>
</dbReference>
<name>A0A3M7RUI7_BRAPC</name>
<accession>A0A3M7RUI7</accession>
<evidence type="ECO:0000313" key="1">
    <source>
        <dbReference type="EMBL" id="RNA26995.1"/>
    </source>
</evidence>
<organism evidence="1 2">
    <name type="scientific">Brachionus plicatilis</name>
    <name type="common">Marine rotifer</name>
    <name type="synonym">Brachionus muelleri</name>
    <dbReference type="NCBI Taxonomy" id="10195"/>
    <lineage>
        <taxon>Eukaryota</taxon>
        <taxon>Metazoa</taxon>
        <taxon>Spiralia</taxon>
        <taxon>Gnathifera</taxon>
        <taxon>Rotifera</taxon>
        <taxon>Eurotatoria</taxon>
        <taxon>Monogononta</taxon>
        <taxon>Pseudotrocha</taxon>
        <taxon>Ploima</taxon>
        <taxon>Brachionidae</taxon>
        <taxon>Brachionus</taxon>
    </lineage>
</organism>
<sequence length="146" mass="17301">MEMVTYFDITKRSDEKFENSSNLTGFSLTTPLLLSIRLIKLEYSLSFINIYYFCKKNINSIKSTEHRMSFLFFLIIEPQFQRKNQILLTLVQNLVHGKMWSYGQLLNCLVHKIQKPKKIPILKKLNEKIRRNLQSNLICNLTLLNL</sequence>